<dbReference type="Gene3D" id="2.160.20.70">
    <property type="match status" value="1"/>
</dbReference>
<evidence type="ECO:0000259" key="7">
    <source>
        <dbReference type="Pfam" id="PF03775"/>
    </source>
</evidence>
<dbReference type="SUPFAM" id="SSF63848">
    <property type="entry name" value="Cell-division inhibitor MinC, C-terminal domain"/>
    <property type="match status" value="1"/>
</dbReference>
<dbReference type="InterPro" id="IPR013033">
    <property type="entry name" value="MinC"/>
</dbReference>
<dbReference type="GO" id="GO:0000917">
    <property type="term" value="P:division septum assembly"/>
    <property type="evidence" value="ECO:0007669"/>
    <property type="project" value="UniProtKB-KW"/>
</dbReference>
<dbReference type="PANTHER" id="PTHR34108">
    <property type="entry name" value="SEPTUM SITE-DETERMINING PROTEIN MINC"/>
    <property type="match status" value="1"/>
</dbReference>
<feature type="domain" description="Septum formation inhibitor MinC C-terminal" evidence="7">
    <location>
        <begin position="117"/>
        <end position="216"/>
    </location>
</feature>
<dbReference type="RefSeq" id="WP_149679525.1">
    <property type="nucleotide sequence ID" value="NZ_FQZP01000059.1"/>
</dbReference>
<dbReference type="Gene3D" id="3.30.160.540">
    <property type="match status" value="1"/>
</dbReference>
<name>A0A1M6JN49_9FIRM</name>
<evidence type="ECO:0000256" key="6">
    <source>
        <dbReference type="HAMAP-Rule" id="MF_00267"/>
    </source>
</evidence>
<keyword evidence="10" id="KW-1185">Reference proteome</keyword>
<evidence type="ECO:0000256" key="2">
    <source>
        <dbReference type="ARBA" id="ARBA00022618"/>
    </source>
</evidence>
<dbReference type="EMBL" id="FQZP01000059">
    <property type="protein sequence ID" value="SHJ48100.1"/>
    <property type="molecule type" value="Genomic_DNA"/>
</dbReference>
<evidence type="ECO:0000259" key="8">
    <source>
        <dbReference type="Pfam" id="PF22642"/>
    </source>
</evidence>
<accession>A0A1M6JN49</accession>
<feature type="domain" description="Septum site-determining protein MinC N-terminal" evidence="8">
    <location>
        <begin position="7"/>
        <end position="81"/>
    </location>
</feature>
<dbReference type="InterPro" id="IPR016098">
    <property type="entry name" value="CAP/MinC_C"/>
</dbReference>
<dbReference type="InterPro" id="IPR055219">
    <property type="entry name" value="MinC_N_1"/>
</dbReference>
<evidence type="ECO:0000313" key="9">
    <source>
        <dbReference type="EMBL" id="SHJ48100.1"/>
    </source>
</evidence>
<evidence type="ECO:0000313" key="10">
    <source>
        <dbReference type="Proteomes" id="UP000324781"/>
    </source>
</evidence>
<dbReference type="GO" id="GO:1901891">
    <property type="term" value="P:regulation of cell septum assembly"/>
    <property type="evidence" value="ECO:0007669"/>
    <property type="project" value="InterPro"/>
</dbReference>
<keyword evidence="2 6" id="KW-0132">Cell division</keyword>
<keyword evidence="4 6" id="KW-0131">Cell cycle</keyword>
<evidence type="ECO:0000256" key="1">
    <source>
        <dbReference type="ARBA" id="ARBA00006291"/>
    </source>
</evidence>
<dbReference type="HAMAP" id="MF_00267">
    <property type="entry name" value="MinC"/>
    <property type="match status" value="1"/>
</dbReference>
<gene>
    <name evidence="6" type="primary">minC</name>
    <name evidence="9" type="ORF">SAMN05444373_105914</name>
</gene>
<dbReference type="InterPro" id="IPR005526">
    <property type="entry name" value="Septum_form_inhib_MinC_C"/>
</dbReference>
<dbReference type="Pfam" id="PF03775">
    <property type="entry name" value="MinC_C"/>
    <property type="match status" value="1"/>
</dbReference>
<evidence type="ECO:0000256" key="3">
    <source>
        <dbReference type="ARBA" id="ARBA00023210"/>
    </source>
</evidence>
<keyword evidence="3 6" id="KW-0717">Septation</keyword>
<dbReference type="Pfam" id="PF22642">
    <property type="entry name" value="MinC_N_1"/>
    <property type="match status" value="1"/>
</dbReference>
<dbReference type="AlphaFoldDB" id="A0A1M6JN49"/>
<dbReference type="OrthoDB" id="9790810at2"/>
<dbReference type="Proteomes" id="UP000324781">
    <property type="component" value="Unassembled WGS sequence"/>
</dbReference>
<dbReference type="NCBIfam" id="TIGR01222">
    <property type="entry name" value="minC"/>
    <property type="match status" value="1"/>
</dbReference>
<comment type="function">
    <text evidence="6">Cell division inhibitor that blocks the formation of polar Z ring septums. Rapidly oscillates between the poles of the cell to destabilize FtsZ filaments that have formed before they mature into polar Z rings. Prevents FtsZ polymerization.</text>
</comment>
<organism evidence="9 10">
    <name type="scientific">Thermoclostridium caenicola</name>
    <dbReference type="NCBI Taxonomy" id="659425"/>
    <lineage>
        <taxon>Bacteria</taxon>
        <taxon>Bacillati</taxon>
        <taxon>Bacillota</taxon>
        <taxon>Clostridia</taxon>
        <taxon>Eubacteriales</taxon>
        <taxon>Oscillospiraceae</taxon>
        <taxon>Thermoclostridium</taxon>
    </lineage>
</organism>
<reference evidence="9 10" key="1">
    <citation type="submission" date="2016-11" db="EMBL/GenBank/DDBJ databases">
        <authorList>
            <person name="Varghese N."/>
            <person name="Submissions S."/>
        </authorList>
    </citation>
    <scope>NUCLEOTIDE SEQUENCE [LARGE SCALE GENOMIC DNA]</scope>
    <source>
        <strain evidence="9 10">DSM 19027</strain>
    </source>
</reference>
<proteinExistence type="inferred from homology"/>
<comment type="subunit">
    <text evidence="5 6">Interacts with MinD and FtsZ.</text>
</comment>
<dbReference type="PANTHER" id="PTHR34108:SF1">
    <property type="entry name" value="SEPTUM SITE-DETERMINING PROTEIN MINC"/>
    <property type="match status" value="1"/>
</dbReference>
<dbReference type="GO" id="GO:0000902">
    <property type="term" value="P:cell morphogenesis"/>
    <property type="evidence" value="ECO:0007669"/>
    <property type="project" value="InterPro"/>
</dbReference>
<comment type="similarity">
    <text evidence="1 6">Belongs to the MinC family.</text>
</comment>
<evidence type="ECO:0000256" key="5">
    <source>
        <dbReference type="ARBA" id="ARBA00046874"/>
    </source>
</evidence>
<evidence type="ECO:0000256" key="4">
    <source>
        <dbReference type="ARBA" id="ARBA00023306"/>
    </source>
</evidence>
<sequence length="223" mass="24088">MDEGRGIVFKGNSEGLIIVIPEGYTPEQIISETEAKVSAAARFFKGARIKVVYRGPQLSEKDEARLRSVLDEKSGAIIESFSWEDDSAQPRNDAPAAPAAVFRKHFSHDLSEDNCKFVRSTLRSGTRIEFDGSVVVIGDVNPGAEIIASGNVIVLGTLRGLVHAGAGGNREAFIYALSLKPTQIRIAEAIARCPDDADDRVLSPEIATVKDGVIIVEPAYTHR</sequence>
<dbReference type="InterPro" id="IPR036145">
    <property type="entry name" value="MinC_C_sf"/>
</dbReference>
<protein>
    <recommendedName>
        <fullName evidence="6">Probable septum site-determining protein MinC</fullName>
    </recommendedName>
</protein>